<dbReference type="HAMAP" id="MF_01206">
    <property type="entry name" value="MsrP"/>
    <property type="match status" value="1"/>
</dbReference>
<dbReference type="AlphaFoldDB" id="A0AAJ1FSG0"/>
<dbReference type="GO" id="GO:0016672">
    <property type="term" value="F:oxidoreductase activity, acting on a sulfur group of donors, quinone or similar compound as acceptor"/>
    <property type="evidence" value="ECO:0007669"/>
    <property type="project" value="UniProtKB-UniRule"/>
</dbReference>
<evidence type="ECO:0000256" key="1">
    <source>
        <dbReference type="ARBA" id="ARBA00022505"/>
    </source>
</evidence>
<dbReference type="NCBIfam" id="NF003767">
    <property type="entry name" value="PRK05363.1"/>
    <property type="match status" value="1"/>
</dbReference>
<keyword evidence="1 5" id="KW-0500">Molybdenum</keyword>
<sequence length="391" mass="43959">MKPKYTVEKGAECLIILFFSAFSLEGLTRKFHIFAAKFASLSNSHHADDENRAGEKTMKLKNRLTEADVTPENIFNMNRRRVLQTLGLGAAAISIPGMANADILSWFKGNDRPPAPAGRPLEFTKPAQYQANLPLTPADKVSGYNNFYEFGLDKADPAANAGTLKTDPWKLTIEGEVAKPITLDMDDIFKRFAMEQRIYRMRCVEAWSMVVPWIGFELNKLLKLAEPTSKARFVAFQTLYAPDQMPGQKDRFIGGGLNYPYVEGLRLDEAMHPLTILTTGVYGKALPPQNGAPIRLTVPWKYGFKGIKSIVKITLTHDQPPTTWNQIADNEYGFYANVNPHVNHPRWSQATERFIGPGSSFNVDRQPTLLFNGYADQVASLYRGMNLRENY</sequence>
<dbReference type="InterPro" id="IPR036374">
    <property type="entry name" value="OxRdtase_Mopterin-bd_sf"/>
</dbReference>
<dbReference type="GO" id="GO:0046872">
    <property type="term" value="F:metal ion binding"/>
    <property type="evidence" value="ECO:0007669"/>
    <property type="project" value="UniProtKB-KW"/>
</dbReference>
<dbReference type="EMBL" id="JANFVX010000012">
    <property type="protein sequence ID" value="MCW0345176.1"/>
    <property type="molecule type" value="Genomic_DNA"/>
</dbReference>
<comment type="subunit">
    <text evidence="5">Heterodimer of a catalytic subunit (MsrP) and a heme-binding subunit (MsrQ).</text>
</comment>
<keyword evidence="3 5" id="KW-0732">Signal</keyword>
<comment type="similarity">
    <text evidence="5">Belongs to the MsrP family.</text>
</comment>
<dbReference type="GO" id="GO:0030091">
    <property type="term" value="P:protein repair"/>
    <property type="evidence" value="ECO:0007669"/>
    <property type="project" value="UniProtKB-UniRule"/>
</dbReference>
<dbReference type="InterPro" id="IPR022867">
    <property type="entry name" value="MsrP"/>
</dbReference>
<dbReference type="PANTHER" id="PTHR43032">
    <property type="entry name" value="PROTEIN-METHIONINE-SULFOXIDE REDUCTASE"/>
    <property type="match status" value="1"/>
</dbReference>
<evidence type="ECO:0000313" key="8">
    <source>
        <dbReference type="Proteomes" id="UP001208888"/>
    </source>
</evidence>
<evidence type="ECO:0000313" key="7">
    <source>
        <dbReference type="EMBL" id="MCW0345176.1"/>
    </source>
</evidence>
<feature type="binding site" evidence="5">
    <location>
        <position position="290"/>
    </location>
    <ligand>
        <name>Mo-molybdopterin</name>
        <dbReference type="ChEBI" id="CHEBI:71302"/>
    </ligand>
</feature>
<accession>A0AAJ1FSG0</accession>
<reference evidence="7" key="1">
    <citation type="submission" date="2022-06" db="EMBL/GenBank/DDBJ databases">
        <title>Dynamics of rice microbiomes reveals core vertical transmitted seed endophytes.</title>
        <authorList>
            <person name="Liao K."/>
            <person name="Zhang X."/>
        </authorList>
    </citation>
    <scope>NUCLEOTIDE SEQUENCE</scope>
    <source>
        <strain evidence="7">JT1-17</strain>
    </source>
</reference>
<feature type="binding site" evidence="5">
    <location>
        <begin position="306"/>
        <end position="308"/>
    </location>
    <ligand>
        <name>Mo-molybdopterin</name>
        <dbReference type="ChEBI" id="CHEBI:71302"/>
    </ligand>
</feature>
<name>A0AAJ1FSG0_PANAN</name>
<feature type="binding site" evidence="5">
    <location>
        <position position="238"/>
    </location>
    <ligand>
        <name>Mo-molybdopterin</name>
        <dbReference type="ChEBI" id="CHEBI:71302"/>
    </ligand>
</feature>
<organism evidence="7 8">
    <name type="scientific">Pantoea ananas</name>
    <name type="common">Erwinia uredovora</name>
    <dbReference type="NCBI Taxonomy" id="553"/>
    <lineage>
        <taxon>Bacteria</taxon>
        <taxon>Pseudomonadati</taxon>
        <taxon>Pseudomonadota</taxon>
        <taxon>Gammaproteobacteria</taxon>
        <taxon>Enterobacterales</taxon>
        <taxon>Erwiniaceae</taxon>
        <taxon>Pantoea</taxon>
    </lineage>
</organism>
<evidence type="ECO:0000256" key="4">
    <source>
        <dbReference type="ARBA" id="ARBA00023002"/>
    </source>
</evidence>
<proteinExistence type="inferred from homology"/>
<comment type="caution">
    <text evidence="7">The sequence shown here is derived from an EMBL/GenBank/DDBJ whole genome shotgun (WGS) entry which is preliminary data.</text>
</comment>
<protein>
    <recommendedName>
        <fullName evidence="5">Protein-methionine-sulfoxide reductase catalytic subunit MsrP</fullName>
        <ecNumber evidence="5">1.8.5.-</ecNumber>
    </recommendedName>
</protein>
<comment type="function">
    <text evidence="5">Part of the MsrPQ system that repairs oxidized periplasmic proteins containing methionine sulfoxide residues (Met-O), using respiratory chain electrons. Thus protects these proteins from oxidative-stress damage caused by reactive species of oxygen and chlorine generated by the host defense mechanisms. MsrPQ is essential for the maintenance of envelope integrity under bleach stress, rescuing a wide series of structurally unrelated periplasmic proteins from methionine oxidation. The catalytic subunit MsrP is non-stereospecific, being able to reduce both (R-) and (S-) diastereoisomers of methionine sulfoxide.</text>
</comment>
<dbReference type="PANTHER" id="PTHR43032:SF3">
    <property type="entry name" value="PROTEIN-METHIONINE-SULFOXIDE REDUCTASE CATALYTIC SUBUNIT MSRP"/>
    <property type="match status" value="1"/>
</dbReference>
<comment type="catalytic activity">
    <reaction evidence="5">
        <text>L-methionyl-[protein] + a quinone + H2O = L-methionyl-(R)-S-oxide-[protein] + a quinol</text>
        <dbReference type="Rhea" id="RHEA:51296"/>
        <dbReference type="Rhea" id="RHEA-COMP:12313"/>
        <dbReference type="Rhea" id="RHEA-COMP:12314"/>
        <dbReference type="ChEBI" id="CHEBI:15377"/>
        <dbReference type="ChEBI" id="CHEBI:16044"/>
        <dbReference type="ChEBI" id="CHEBI:24646"/>
        <dbReference type="ChEBI" id="CHEBI:45764"/>
        <dbReference type="ChEBI" id="CHEBI:132124"/>
    </reaction>
</comment>
<evidence type="ECO:0000256" key="3">
    <source>
        <dbReference type="ARBA" id="ARBA00022729"/>
    </source>
</evidence>
<feature type="binding site" evidence="5">
    <location>
        <position position="295"/>
    </location>
    <ligand>
        <name>Mo-molybdopterin</name>
        <dbReference type="ChEBI" id="CHEBI:71302"/>
    </ligand>
</feature>
<dbReference type="GO" id="GO:0043546">
    <property type="term" value="F:molybdopterin cofactor binding"/>
    <property type="evidence" value="ECO:0007669"/>
    <property type="project" value="UniProtKB-UniRule"/>
</dbReference>
<gene>
    <name evidence="5" type="primary">msrP</name>
    <name evidence="7" type="ORF">NB703_003269</name>
</gene>
<dbReference type="SUPFAM" id="SSF56524">
    <property type="entry name" value="Oxidoreductase molybdopterin-binding domain"/>
    <property type="match status" value="1"/>
</dbReference>
<keyword evidence="4 5" id="KW-0560">Oxidoreductase</keyword>
<evidence type="ECO:0000259" key="6">
    <source>
        <dbReference type="Pfam" id="PF00174"/>
    </source>
</evidence>
<feature type="binding site" evidence="5">
    <location>
        <position position="145"/>
    </location>
    <ligand>
        <name>Mo-molybdopterin</name>
        <dbReference type="ChEBI" id="CHEBI:71302"/>
    </ligand>
</feature>
<feature type="binding site" evidence="5">
    <location>
        <begin position="148"/>
        <end position="149"/>
    </location>
    <ligand>
        <name>Mo-molybdopterin</name>
        <dbReference type="ChEBI" id="CHEBI:71302"/>
    </ligand>
</feature>
<evidence type="ECO:0000256" key="5">
    <source>
        <dbReference type="HAMAP-Rule" id="MF_01206"/>
    </source>
</evidence>
<dbReference type="Pfam" id="PF00174">
    <property type="entry name" value="Oxidored_molyb"/>
    <property type="match status" value="1"/>
</dbReference>
<keyword evidence="2 5" id="KW-0479">Metal-binding</keyword>
<dbReference type="Gene3D" id="3.90.420.10">
    <property type="entry name" value="Oxidoreductase, molybdopterin-binding domain"/>
    <property type="match status" value="1"/>
</dbReference>
<dbReference type="EC" id="1.8.5.-" evidence="5"/>
<dbReference type="InterPro" id="IPR000572">
    <property type="entry name" value="OxRdtase_Mopterin-bd_dom"/>
</dbReference>
<comment type="cofactor">
    <cofactor evidence="5">
        <name>Mo-molybdopterin</name>
        <dbReference type="ChEBI" id="CHEBI:71302"/>
    </cofactor>
    <text evidence="5">Binds 1 Mo-molybdopterin (Mo-MPT) cofactor per subunit.</text>
</comment>
<evidence type="ECO:0000256" key="2">
    <source>
        <dbReference type="ARBA" id="ARBA00022723"/>
    </source>
</evidence>
<feature type="domain" description="Oxidoreductase molybdopterin-binding" evidence="6">
    <location>
        <begin position="165"/>
        <end position="324"/>
    </location>
</feature>
<feature type="binding site" evidence="5">
    <location>
        <position position="203"/>
    </location>
    <ligand>
        <name>Mo-molybdopterin</name>
        <dbReference type="ChEBI" id="CHEBI:71302"/>
    </ligand>
    <ligandPart>
        <name>Mo</name>
        <dbReference type="ChEBI" id="CHEBI:28685"/>
    </ligandPart>
</feature>
<comment type="catalytic activity">
    <reaction evidence="5">
        <text>L-methionyl-[protein] + a quinone + H2O = L-methionyl-(S)-S-oxide-[protein] + a quinol</text>
        <dbReference type="Rhea" id="RHEA:51292"/>
        <dbReference type="Rhea" id="RHEA-COMP:12313"/>
        <dbReference type="Rhea" id="RHEA-COMP:12315"/>
        <dbReference type="ChEBI" id="CHEBI:15377"/>
        <dbReference type="ChEBI" id="CHEBI:16044"/>
        <dbReference type="ChEBI" id="CHEBI:24646"/>
        <dbReference type="ChEBI" id="CHEBI:44120"/>
        <dbReference type="ChEBI" id="CHEBI:132124"/>
    </reaction>
</comment>
<dbReference type="Proteomes" id="UP001208888">
    <property type="component" value="Unassembled WGS sequence"/>
</dbReference>